<sequence length="112" mass="12003">MIPMEGGGDGQGKSLQEMAEGVPLPQLRGDSHFPFRLWTMLKGFSAAPGFPGSNNSPECLFYPFLARSLPPYCAGPLAQSISHLSSRDYTDFPGAIQAVCVSEALESWILPG</sequence>
<keyword evidence="2" id="KW-1185">Reference proteome</keyword>
<dbReference type="AlphaFoldDB" id="A0A4D9F5J0"/>
<dbReference type="EMBL" id="QXTE01000008">
    <property type="protein sequence ID" value="TFK14678.1"/>
    <property type="molecule type" value="Genomic_DNA"/>
</dbReference>
<organism evidence="1 2">
    <name type="scientific">Platysternon megacephalum</name>
    <name type="common">big-headed turtle</name>
    <dbReference type="NCBI Taxonomy" id="55544"/>
    <lineage>
        <taxon>Eukaryota</taxon>
        <taxon>Metazoa</taxon>
        <taxon>Chordata</taxon>
        <taxon>Craniata</taxon>
        <taxon>Vertebrata</taxon>
        <taxon>Euteleostomi</taxon>
        <taxon>Archelosauria</taxon>
        <taxon>Testudinata</taxon>
        <taxon>Testudines</taxon>
        <taxon>Cryptodira</taxon>
        <taxon>Durocryptodira</taxon>
        <taxon>Testudinoidea</taxon>
        <taxon>Platysternidae</taxon>
        <taxon>Platysternon</taxon>
    </lineage>
</organism>
<protein>
    <submittedName>
        <fullName evidence="1">Protein reprimo</fullName>
    </submittedName>
</protein>
<comment type="caution">
    <text evidence="1">The sequence shown here is derived from an EMBL/GenBank/DDBJ whole genome shotgun (WGS) entry which is preliminary data.</text>
</comment>
<evidence type="ECO:0000313" key="2">
    <source>
        <dbReference type="Proteomes" id="UP000297703"/>
    </source>
</evidence>
<name>A0A4D9F5J0_9SAUR</name>
<accession>A0A4D9F5J0</accession>
<reference evidence="1 2" key="2">
    <citation type="submission" date="2019-04" db="EMBL/GenBank/DDBJ databases">
        <title>The genome sequence of big-headed turtle.</title>
        <authorList>
            <person name="Gong S."/>
        </authorList>
    </citation>
    <scope>NUCLEOTIDE SEQUENCE [LARGE SCALE GENOMIC DNA]</scope>
    <source>
        <strain evidence="1">DO16091913</strain>
        <tissue evidence="1">Muscle</tissue>
    </source>
</reference>
<gene>
    <name evidence="1" type="ORF">DR999_PMT01698</name>
</gene>
<reference evidence="1 2" key="1">
    <citation type="submission" date="2019-04" db="EMBL/GenBank/DDBJ databases">
        <title>Draft genome of the big-headed turtle Platysternon megacephalum.</title>
        <authorList>
            <person name="Gong S."/>
        </authorList>
    </citation>
    <scope>NUCLEOTIDE SEQUENCE [LARGE SCALE GENOMIC DNA]</scope>
    <source>
        <strain evidence="1">DO16091913</strain>
        <tissue evidence="1">Muscle</tissue>
    </source>
</reference>
<dbReference type="Proteomes" id="UP000297703">
    <property type="component" value="Unassembled WGS sequence"/>
</dbReference>
<evidence type="ECO:0000313" key="1">
    <source>
        <dbReference type="EMBL" id="TFK14678.1"/>
    </source>
</evidence>
<proteinExistence type="predicted"/>